<reference evidence="1" key="1">
    <citation type="submission" date="2019-08" db="EMBL/GenBank/DDBJ databases">
        <title>The genome of the North American firefly Photinus pyralis.</title>
        <authorList>
            <consortium name="Photinus pyralis genome working group"/>
            <person name="Fallon T.R."/>
            <person name="Sander Lower S.E."/>
            <person name="Weng J.-K."/>
        </authorList>
    </citation>
    <scope>NUCLEOTIDE SEQUENCE</scope>
    <source>
        <strain evidence="1">TRF0915ILg1</strain>
        <tissue evidence="1">Whole body</tissue>
    </source>
</reference>
<dbReference type="PANTHER" id="PTHR24088">
    <property type="entry name" value="28S RIBOSOMAL PROTEIN S17, MITOCHONDRIAL"/>
    <property type="match status" value="1"/>
</dbReference>
<dbReference type="AlphaFoldDB" id="A0A8K0DE38"/>
<dbReference type="InterPro" id="IPR012340">
    <property type="entry name" value="NA-bd_OB-fold"/>
</dbReference>
<gene>
    <name evidence="1" type="ORF">ILUMI_01600</name>
</gene>
<sequence>MALPAASRSLLLLGECVPCVKHNASKFKIKRLELDTNLLMYFRKDDFVYAHDPEKKCKTGDIVLIEQLPQKMTRLITHQVKDIIYPLGDITDPITGKKVVAGKFRDHIEEVNQVYGKLPTAFDYGKAPERGWLEDKKDFTHVETYIKYHKFKNDDQPYAV</sequence>
<evidence type="ECO:0000313" key="1">
    <source>
        <dbReference type="EMBL" id="KAF2904580.1"/>
    </source>
</evidence>
<dbReference type="Gene3D" id="2.40.50.140">
    <property type="entry name" value="Nucleic acid-binding proteins"/>
    <property type="match status" value="1"/>
</dbReference>
<dbReference type="GO" id="GO:0003735">
    <property type="term" value="F:structural constituent of ribosome"/>
    <property type="evidence" value="ECO:0007669"/>
    <property type="project" value="InterPro"/>
</dbReference>
<keyword evidence="2" id="KW-1185">Reference proteome</keyword>
<dbReference type="OrthoDB" id="274752at2759"/>
<dbReference type="Proteomes" id="UP000801492">
    <property type="component" value="Unassembled WGS sequence"/>
</dbReference>
<dbReference type="GO" id="GO:0005763">
    <property type="term" value="C:mitochondrial small ribosomal subunit"/>
    <property type="evidence" value="ECO:0007669"/>
    <property type="project" value="InterPro"/>
</dbReference>
<organism evidence="1 2">
    <name type="scientific">Ignelater luminosus</name>
    <name type="common">Cucubano</name>
    <name type="synonym">Pyrophorus luminosus</name>
    <dbReference type="NCBI Taxonomy" id="2038154"/>
    <lineage>
        <taxon>Eukaryota</taxon>
        <taxon>Metazoa</taxon>
        <taxon>Ecdysozoa</taxon>
        <taxon>Arthropoda</taxon>
        <taxon>Hexapoda</taxon>
        <taxon>Insecta</taxon>
        <taxon>Pterygota</taxon>
        <taxon>Neoptera</taxon>
        <taxon>Endopterygota</taxon>
        <taxon>Coleoptera</taxon>
        <taxon>Polyphaga</taxon>
        <taxon>Elateriformia</taxon>
        <taxon>Elateroidea</taxon>
        <taxon>Elateridae</taxon>
        <taxon>Agrypninae</taxon>
        <taxon>Pyrophorini</taxon>
        <taxon>Ignelater</taxon>
    </lineage>
</organism>
<dbReference type="FunFam" id="2.40.50.140:FF:000268">
    <property type="entry name" value="Mitochondrial ribosomal protein S17"/>
    <property type="match status" value="1"/>
</dbReference>
<dbReference type="EMBL" id="VTPC01000733">
    <property type="protein sequence ID" value="KAF2904580.1"/>
    <property type="molecule type" value="Genomic_DNA"/>
</dbReference>
<accession>A0A8K0DE38</accession>
<comment type="caution">
    <text evidence="1">The sequence shown here is derived from an EMBL/GenBank/DDBJ whole genome shotgun (WGS) entry which is preliminary data.</text>
</comment>
<dbReference type="SUPFAM" id="SSF50249">
    <property type="entry name" value="Nucleic acid-binding proteins"/>
    <property type="match status" value="1"/>
</dbReference>
<name>A0A8K0DE38_IGNLU</name>
<dbReference type="PANTHER" id="PTHR24088:SF0">
    <property type="entry name" value="SMALL RIBOSOMAL SUBUNIT PROTEIN US17M"/>
    <property type="match status" value="1"/>
</dbReference>
<evidence type="ECO:0000313" key="2">
    <source>
        <dbReference type="Proteomes" id="UP000801492"/>
    </source>
</evidence>
<protein>
    <recommendedName>
        <fullName evidence="3">Mitochondrial ribosomal protein S17</fullName>
    </recommendedName>
</protein>
<evidence type="ECO:0008006" key="3">
    <source>
        <dbReference type="Google" id="ProtNLM"/>
    </source>
</evidence>
<dbReference type="InterPro" id="IPR039193">
    <property type="entry name" value="Ribosomal_uS17m_metazoa"/>
</dbReference>
<proteinExistence type="predicted"/>
<dbReference type="GO" id="GO:0032543">
    <property type="term" value="P:mitochondrial translation"/>
    <property type="evidence" value="ECO:0007669"/>
    <property type="project" value="TreeGrafter"/>
</dbReference>